<name>A0ABY3FA16_9GAMM</name>
<dbReference type="Pfam" id="PF13589">
    <property type="entry name" value="HATPase_c_3"/>
    <property type="match status" value="1"/>
</dbReference>
<dbReference type="InterPro" id="IPR036890">
    <property type="entry name" value="HATPase_C_sf"/>
</dbReference>
<dbReference type="EMBL" id="VNFF01000025">
    <property type="protein sequence ID" value="TVU80418.1"/>
    <property type="molecule type" value="Genomic_DNA"/>
</dbReference>
<evidence type="ECO:0000313" key="1">
    <source>
        <dbReference type="EMBL" id="TVU80418.1"/>
    </source>
</evidence>
<keyword evidence="2" id="KW-1185">Reference proteome</keyword>
<protein>
    <recommendedName>
        <fullName evidence="3">ATP-binding protein</fullName>
    </recommendedName>
</protein>
<comment type="caution">
    <text evidence="1">The sequence shown here is derived from an EMBL/GenBank/DDBJ whole genome shotgun (WGS) entry which is preliminary data.</text>
</comment>
<proteinExistence type="predicted"/>
<dbReference type="Proteomes" id="UP000317938">
    <property type="component" value="Unassembled WGS sequence"/>
</dbReference>
<dbReference type="Gene3D" id="3.30.565.10">
    <property type="entry name" value="Histidine kinase-like ATPase, C-terminal domain"/>
    <property type="match status" value="1"/>
</dbReference>
<dbReference type="SUPFAM" id="SSF55874">
    <property type="entry name" value="ATPase domain of HSP90 chaperone/DNA topoisomerase II/histidine kinase"/>
    <property type="match status" value="1"/>
</dbReference>
<organism evidence="1 2">
    <name type="scientific">Pseudoalteromonas neustonica</name>
    <dbReference type="NCBI Taxonomy" id="1840331"/>
    <lineage>
        <taxon>Bacteria</taxon>
        <taxon>Pseudomonadati</taxon>
        <taxon>Pseudomonadota</taxon>
        <taxon>Gammaproteobacteria</taxon>
        <taxon>Alteromonadales</taxon>
        <taxon>Pseudoalteromonadaceae</taxon>
        <taxon>Pseudoalteromonas</taxon>
    </lineage>
</organism>
<accession>A0ABY3FA16</accession>
<evidence type="ECO:0000313" key="2">
    <source>
        <dbReference type="Proteomes" id="UP000317938"/>
    </source>
</evidence>
<evidence type="ECO:0008006" key="3">
    <source>
        <dbReference type="Google" id="ProtNLM"/>
    </source>
</evidence>
<reference evidence="1 2" key="1">
    <citation type="submission" date="2019-07" db="EMBL/GenBank/DDBJ databases">
        <title>Diversity of Bacteria from Kongsfjorden, Arctic.</title>
        <authorList>
            <person name="Yu Y."/>
        </authorList>
    </citation>
    <scope>NUCLEOTIDE SEQUENCE [LARGE SCALE GENOMIC DNA]</scope>
    <source>
        <strain evidence="1 2">SM1927</strain>
    </source>
</reference>
<sequence>MVAKVEVDTKGIKNRLKSYKSFKAISEYIWNGFDAGASQILVDFSFDEDVGNINSLSISDNGSGIDFSLLKDKFKPVLKSEKKDLLSSNSSSLLHGKNGLGRLTFYHFSANAIWTTTYKKGNTYQEYSIKVDSDTLDDYNESSPINSPSSTSKTVVTFHGFDAKFSKLYFESHVIKFLKKEFCWFLELNNSLGFSIIINGVPLDYDALVGERDFKEICISDYKFNINYIRWKSAPNNQPSRYVFTSSTGLTKHFQTTKFNRKGDSFHHSLTIQSDYFDNFIVGKQNGTQDHFNTSATDEEFKELIRELDSFVRGKRTPLLHQFAKELVEDYEKNGIFPTFNSSDKYQVLKAQDLKSTVQSLYEIEPAIFKELNKTQKKTFVGFLNLILDGGELENLFKILESVIDIDSAQREQFAKQLNVTKLGNIIESIDLIVDRKRSVEDLNKLVFDNSLYAKEVPHLQNKMEKCYWLLGEHLRLVTAAEPKFQEALDRYSYLLRGEKPEETSKELVEGEHKLKEMDLFLTTRTIYNDKIENIVVELKHPTNVKLGKKEIDQVFNYYHQIKSTDGFNTNQESWKFYLIGNRYDGSEFIEEQIDNLKHFGEKYLAYRGKYDVYVVLWEELFTDFEIKHNFLLDKLSIQRDNLIEDEELLLADDFANVERSSDQASEVTLDKMT</sequence>
<gene>
    <name evidence="1" type="ORF">FQP85_19855</name>
</gene>